<dbReference type="PROSITE" id="PS51192">
    <property type="entry name" value="HELICASE_ATP_BIND_1"/>
    <property type="match status" value="1"/>
</dbReference>
<dbReference type="PROSITE" id="PS51195">
    <property type="entry name" value="Q_MOTIF"/>
    <property type="match status" value="1"/>
</dbReference>
<dbReference type="Proteomes" id="UP000001073">
    <property type="component" value="Chromosome 18"/>
</dbReference>
<dbReference type="InterPro" id="IPR014001">
    <property type="entry name" value="Helicase_ATP-bd"/>
</dbReference>
<evidence type="ECO:0000256" key="7">
    <source>
        <dbReference type="ARBA" id="ARBA00023158"/>
    </source>
</evidence>
<evidence type="ECO:0000256" key="12">
    <source>
        <dbReference type="ARBA" id="ARBA00082515"/>
    </source>
</evidence>
<feature type="domain" description="DEAD-box RNA helicase Q" evidence="18">
    <location>
        <begin position="221"/>
        <end position="249"/>
    </location>
</feature>
<dbReference type="EMBL" id="ADFV01030684">
    <property type="status" value="NOT_ANNOTATED_CDS"/>
    <property type="molecule type" value="Genomic_DNA"/>
</dbReference>
<dbReference type="GeneTree" id="ENSGT00940000157507"/>
<evidence type="ECO:0000256" key="13">
    <source>
        <dbReference type="PROSITE-ProRule" id="PRU00552"/>
    </source>
</evidence>
<comment type="similarity">
    <text evidence="1">Belongs to the DEAD box helicase family. DDX4/VASA subfamily.</text>
</comment>
<reference evidence="19" key="3">
    <citation type="submission" date="2025-09" db="UniProtKB">
        <authorList>
            <consortium name="Ensembl"/>
        </authorList>
    </citation>
    <scope>IDENTIFICATION</scope>
</reference>
<dbReference type="SUPFAM" id="SSF52540">
    <property type="entry name" value="P-loop containing nucleoside triphosphate hydrolases"/>
    <property type="match status" value="2"/>
</dbReference>
<keyword evidence="20" id="KW-1185">Reference proteome</keyword>
<dbReference type="Ensembl" id="ENSNLET00000057312.1">
    <property type="protein sequence ID" value="ENSNLEP00000031983.1"/>
    <property type="gene ID" value="ENSNLEG00000001662.3"/>
</dbReference>
<dbReference type="GO" id="GO:0005524">
    <property type="term" value="F:ATP binding"/>
    <property type="evidence" value="ECO:0007669"/>
    <property type="project" value="UniProtKB-KW"/>
</dbReference>
<evidence type="ECO:0000256" key="15">
    <source>
        <dbReference type="SAM" id="MobiDB-lite"/>
    </source>
</evidence>
<dbReference type="InterPro" id="IPR014014">
    <property type="entry name" value="RNA_helicase_DEAD_Q_motif"/>
</dbReference>
<evidence type="ECO:0000256" key="6">
    <source>
        <dbReference type="ARBA" id="ARBA00022840"/>
    </source>
</evidence>
<feature type="short sequence motif" description="Q motif" evidence="13">
    <location>
        <begin position="221"/>
        <end position="249"/>
    </location>
</feature>
<feature type="region of interest" description="Disordered" evidence="15">
    <location>
        <begin position="637"/>
        <end position="657"/>
    </location>
</feature>
<evidence type="ECO:0000256" key="10">
    <source>
        <dbReference type="ARBA" id="ARBA00065218"/>
    </source>
</evidence>
<dbReference type="GO" id="GO:0003676">
    <property type="term" value="F:nucleic acid binding"/>
    <property type="evidence" value="ECO:0007669"/>
    <property type="project" value="InterPro"/>
</dbReference>
<keyword evidence="3 14" id="KW-0547">Nucleotide-binding</keyword>
<evidence type="ECO:0000256" key="11">
    <source>
        <dbReference type="ARBA" id="ARBA00081176"/>
    </source>
</evidence>
<dbReference type="Pfam" id="PF00270">
    <property type="entry name" value="DEAD"/>
    <property type="match status" value="1"/>
</dbReference>
<keyword evidence="5 14" id="KW-0347">Helicase</keyword>
<keyword evidence="4 14" id="KW-0378">Hydrolase</keyword>
<dbReference type="EMBL" id="ADFV01030683">
    <property type="status" value="NOT_ANNOTATED_CDS"/>
    <property type="molecule type" value="Genomic_DNA"/>
</dbReference>
<dbReference type="SMART" id="SM00490">
    <property type="entry name" value="HELICc"/>
    <property type="match status" value="1"/>
</dbReference>
<dbReference type="CDD" id="cd18052">
    <property type="entry name" value="DEADc_DDX4"/>
    <property type="match status" value="1"/>
</dbReference>
<feature type="region of interest" description="Disordered" evidence="15">
    <location>
        <begin position="28"/>
        <end position="106"/>
    </location>
</feature>
<sequence>MADEDWEAEINPHMSSYVPIFEKDRYSSGENADNFNRAPASSSEMDDGPSRRDHFMKSGFASGRNFGNRDAGESNKQDNTSTMGGFGVGKSFGNRGFSNSKFEDGDSSGFWREFSNDCEDNPTRNRGFSKRGDNDLDPDECMQRTGGLFGYRRSSKFSLNKSEAEGGESSDTQGPKVTYIPPPPPEDEDSIFAHYQTGINFDKYDTILVEVSGHDAPPAILTFEEADLCQTLNNNIAKAGYTKLTPVQKYSIPIILAGRDLMACAQTGSGKTAAFLLPILAHMMRDGITASRFKELQEPECIIVAPTRELVNQIYLEARKFSFGTCVRAVVIYGGTQLGHSIRQIVQGCNILCATPGRLMDIIGKEKIGLKQIKYLVLDEADRMLDMGFGPEMKKLISCPGMPSKEQRQTLMFSATFPEEIQRLAAEFLKSNYLFVAVGQVGGACRDVQQTVLQVGQFSKREKLVEILRNIGDERTMVFVETKKKADFIATFLCQEKISTTSIHGDREQREREQALGDFRCGKCPVLVATSVAARGLDIENVQHVINFDLPSTIDEYVHRIGRTGRCGNTGRAISFFDLESDNQLAQPLVKVLTDAQQDVPAWLEEIAFSTYIPGFSGSTRGSVFASVDTRKGKSTLNTAGFSSSQAPNPVDDESWD</sequence>
<feature type="domain" description="Helicase ATP-binding" evidence="16">
    <location>
        <begin position="252"/>
        <end position="435"/>
    </location>
</feature>
<feature type="compositionally biased region" description="Polar residues" evidence="15">
    <location>
        <begin position="28"/>
        <end position="43"/>
    </location>
</feature>
<reference evidence="19" key="2">
    <citation type="submission" date="2025-08" db="UniProtKB">
        <authorList>
            <consortium name="Ensembl"/>
        </authorList>
    </citation>
    <scope>IDENTIFICATION</scope>
</reference>
<evidence type="ECO:0000313" key="19">
    <source>
        <dbReference type="Ensembl" id="ENSNLEP00000031983.1"/>
    </source>
</evidence>
<reference evidence="19 20" key="1">
    <citation type="submission" date="2012-10" db="EMBL/GenBank/DDBJ databases">
        <authorList>
            <consortium name="Gibbon Genome Sequencing Consortium"/>
        </authorList>
    </citation>
    <scope>NUCLEOTIDE SEQUENCE [LARGE SCALE GENOMIC DNA]</scope>
</reference>
<keyword evidence="8" id="KW-0469">Meiosis</keyword>
<dbReference type="SMART" id="SM00487">
    <property type="entry name" value="DEXDc"/>
    <property type="match status" value="1"/>
</dbReference>
<dbReference type="GO" id="GO:0016787">
    <property type="term" value="F:hydrolase activity"/>
    <property type="evidence" value="ECO:0007669"/>
    <property type="project" value="UniProtKB-KW"/>
</dbReference>
<evidence type="ECO:0000313" key="20">
    <source>
        <dbReference type="Proteomes" id="UP000001073"/>
    </source>
</evidence>
<dbReference type="GO" id="GO:0031047">
    <property type="term" value="P:regulatory ncRNA-mediated gene silencing"/>
    <property type="evidence" value="ECO:0007669"/>
    <property type="project" value="UniProtKB-KW"/>
</dbReference>
<dbReference type="InterPro" id="IPR001650">
    <property type="entry name" value="Helicase_C-like"/>
</dbReference>
<dbReference type="PROSITE" id="PS00039">
    <property type="entry name" value="DEAD_ATP_HELICASE"/>
    <property type="match status" value="1"/>
</dbReference>
<evidence type="ECO:0000259" key="16">
    <source>
        <dbReference type="PROSITE" id="PS51192"/>
    </source>
</evidence>
<evidence type="ECO:0000256" key="1">
    <source>
        <dbReference type="ARBA" id="ARBA00010132"/>
    </source>
</evidence>
<dbReference type="InterPro" id="IPR011545">
    <property type="entry name" value="DEAD/DEAH_box_helicase_dom"/>
</dbReference>
<dbReference type="FunFam" id="3.40.50.300:FF:000008">
    <property type="entry name" value="ATP-dependent RNA helicase RhlB"/>
    <property type="match status" value="1"/>
</dbReference>
<evidence type="ECO:0000259" key="17">
    <source>
        <dbReference type="PROSITE" id="PS51194"/>
    </source>
</evidence>
<dbReference type="InterPro" id="IPR027417">
    <property type="entry name" value="P-loop_NTPase"/>
</dbReference>
<dbReference type="PROSITE" id="PS51194">
    <property type="entry name" value="HELICASE_CTER"/>
    <property type="match status" value="1"/>
</dbReference>
<evidence type="ECO:0000256" key="3">
    <source>
        <dbReference type="ARBA" id="ARBA00022741"/>
    </source>
</evidence>
<dbReference type="GO" id="GO:0051321">
    <property type="term" value="P:meiotic cell cycle"/>
    <property type="evidence" value="ECO:0007669"/>
    <property type="project" value="UniProtKB-KW"/>
</dbReference>
<dbReference type="FunFam" id="3.40.50.300:FF:000397">
    <property type="entry name" value="Probable ATP-dependent RNA helicase DDX4"/>
    <property type="match status" value="1"/>
</dbReference>
<dbReference type="Gene3D" id="3.40.50.300">
    <property type="entry name" value="P-loop containing nucleotide triphosphate hydrolases"/>
    <property type="match status" value="2"/>
</dbReference>
<gene>
    <name evidence="19" type="primary">DDX4</name>
</gene>
<protein>
    <recommendedName>
        <fullName evidence="2">RNA helicase</fullName>
        <ecNumber evidence="2">3.6.4.13</ecNumber>
    </recommendedName>
    <alternativeName>
        <fullName evidence="11">DEAD box protein 4</fullName>
    </alternativeName>
    <alternativeName>
        <fullName evidence="12">Vasa homolog</fullName>
    </alternativeName>
</protein>
<organism evidence="19 20">
    <name type="scientific">Nomascus leucogenys</name>
    <name type="common">Northern white-cheeked gibbon</name>
    <name type="synonym">Hylobates leucogenys</name>
    <dbReference type="NCBI Taxonomy" id="61853"/>
    <lineage>
        <taxon>Eukaryota</taxon>
        <taxon>Metazoa</taxon>
        <taxon>Chordata</taxon>
        <taxon>Craniata</taxon>
        <taxon>Vertebrata</taxon>
        <taxon>Euteleostomi</taxon>
        <taxon>Mammalia</taxon>
        <taxon>Eutheria</taxon>
        <taxon>Euarchontoglires</taxon>
        <taxon>Primates</taxon>
        <taxon>Haplorrhini</taxon>
        <taxon>Catarrhini</taxon>
        <taxon>Hylobatidae</taxon>
        <taxon>Nomascus</taxon>
    </lineage>
</organism>
<feature type="region of interest" description="Disordered" evidence="15">
    <location>
        <begin position="121"/>
        <end position="140"/>
    </location>
</feature>
<keyword evidence="7" id="KW-0943">RNA-mediated gene silencing</keyword>
<evidence type="ECO:0000259" key="18">
    <source>
        <dbReference type="PROSITE" id="PS51195"/>
    </source>
</evidence>
<evidence type="ECO:0000256" key="2">
    <source>
        <dbReference type="ARBA" id="ARBA00012552"/>
    </source>
</evidence>
<evidence type="ECO:0000256" key="5">
    <source>
        <dbReference type="ARBA" id="ARBA00022806"/>
    </source>
</evidence>
<keyword evidence="6 14" id="KW-0067">ATP-binding</keyword>
<comment type="subunit">
    <text evidence="10">Found in a mRNP complex, at least composed of TDRD1, TDRD6, TDRD7 and DDX4. Interacts with RANBP9. Interacts with RANBP10. Interacts with PIWIL2 and MAEL. Interacts with BMAL1 and CLOCK. Interacts with Tex19.1 and, probably, Tex19.2. Interacts with RBM46.</text>
</comment>
<feature type="domain" description="Helicase C-terminal" evidence="17">
    <location>
        <begin position="463"/>
        <end position="608"/>
    </location>
</feature>
<evidence type="ECO:0000256" key="9">
    <source>
        <dbReference type="ARBA" id="ARBA00047984"/>
    </source>
</evidence>
<dbReference type="GO" id="GO:0003724">
    <property type="term" value="F:RNA helicase activity"/>
    <property type="evidence" value="ECO:0007669"/>
    <property type="project" value="UniProtKB-EC"/>
</dbReference>
<feature type="compositionally biased region" description="Polar residues" evidence="15">
    <location>
        <begin position="637"/>
        <end position="648"/>
    </location>
</feature>
<dbReference type="CDD" id="cd18787">
    <property type="entry name" value="SF2_C_DEAD"/>
    <property type="match status" value="1"/>
</dbReference>
<dbReference type="PANTHER" id="PTHR47958">
    <property type="entry name" value="ATP-DEPENDENT RNA HELICASE DBP3"/>
    <property type="match status" value="1"/>
</dbReference>
<evidence type="ECO:0000256" key="8">
    <source>
        <dbReference type="ARBA" id="ARBA00023254"/>
    </source>
</evidence>
<evidence type="ECO:0000256" key="14">
    <source>
        <dbReference type="RuleBase" id="RU000492"/>
    </source>
</evidence>
<name>A0A2I3GKY6_NOMLE</name>
<dbReference type="AlphaFoldDB" id="A0A2I3GKY6"/>
<proteinExistence type="inferred from homology"/>
<dbReference type="Pfam" id="PF00271">
    <property type="entry name" value="Helicase_C"/>
    <property type="match status" value="1"/>
</dbReference>
<evidence type="ECO:0000256" key="4">
    <source>
        <dbReference type="ARBA" id="ARBA00022801"/>
    </source>
</evidence>
<dbReference type="EC" id="3.6.4.13" evidence="2"/>
<comment type="catalytic activity">
    <reaction evidence="9">
        <text>ATP + H2O = ADP + phosphate + H(+)</text>
        <dbReference type="Rhea" id="RHEA:13065"/>
        <dbReference type="ChEBI" id="CHEBI:15377"/>
        <dbReference type="ChEBI" id="CHEBI:15378"/>
        <dbReference type="ChEBI" id="CHEBI:30616"/>
        <dbReference type="ChEBI" id="CHEBI:43474"/>
        <dbReference type="ChEBI" id="CHEBI:456216"/>
        <dbReference type="EC" id="3.6.4.13"/>
    </reaction>
</comment>
<accession>A0A2I3GKY6</accession>
<dbReference type="InterPro" id="IPR000629">
    <property type="entry name" value="RNA-helicase_DEAD-box_CS"/>
</dbReference>